<sequence>MKNSIKLSALLLLLLSAGIFTTTAASAKPHTGDTKDVITVSSLKHERGVAVIISKAEASKSYVTIFDQANNILMEDFLPSKAEVAKGYVLTSLDNGDYKFEIRSNDEVVTKTVHVYDEYNKKKFFFVD</sequence>
<name>A0ABP7Q0L8_9SPHI</name>
<proteinExistence type="predicted"/>
<keyword evidence="1" id="KW-0732">Signal</keyword>
<keyword evidence="3" id="KW-1185">Reference proteome</keyword>
<evidence type="ECO:0000313" key="3">
    <source>
        <dbReference type="Proteomes" id="UP001500742"/>
    </source>
</evidence>
<feature type="signal peptide" evidence="1">
    <location>
        <begin position="1"/>
        <end position="27"/>
    </location>
</feature>
<evidence type="ECO:0000256" key="1">
    <source>
        <dbReference type="SAM" id="SignalP"/>
    </source>
</evidence>
<dbReference type="RefSeq" id="WP_259087777.1">
    <property type="nucleotide sequence ID" value="NZ_BAAAZC010000019.1"/>
</dbReference>
<protein>
    <submittedName>
        <fullName evidence="2">Uncharacterized protein</fullName>
    </submittedName>
</protein>
<gene>
    <name evidence="2" type="ORF">GCM10022210_26160</name>
</gene>
<accession>A0ABP7Q0L8</accession>
<evidence type="ECO:0000313" key="2">
    <source>
        <dbReference type="EMBL" id="GAA3974571.1"/>
    </source>
</evidence>
<feature type="chain" id="PRO_5046729299" evidence="1">
    <location>
        <begin position="28"/>
        <end position="128"/>
    </location>
</feature>
<comment type="caution">
    <text evidence="2">The sequence shown here is derived from an EMBL/GenBank/DDBJ whole genome shotgun (WGS) entry which is preliminary data.</text>
</comment>
<organism evidence="2 3">
    <name type="scientific">Mucilaginibacter dorajii</name>
    <dbReference type="NCBI Taxonomy" id="692994"/>
    <lineage>
        <taxon>Bacteria</taxon>
        <taxon>Pseudomonadati</taxon>
        <taxon>Bacteroidota</taxon>
        <taxon>Sphingobacteriia</taxon>
        <taxon>Sphingobacteriales</taxon>
        <taxon>Sphingobacteriaceae</taxon>
        <taxon>Mucilaginibacter</taxon>
    </lineage>
</organism>
<dbReference type="Proteomes" id="UP001500742">
    <property type="component" value="Unassembled WGS sequence"/>
</dbReference>
<reference evidence="3" key="1">
    <citation type="journal article" date="2019" name="Int. J. Syst. Evol. Microbiol.">
        <title>The Global Catalogue of Microorganisms (GCM) 10K type strain sequencing project: providing services to taxonomists for standard genome sequencing and annotation.</title>
        <authorList>
            <consortium name="The Broad Institute Genomics Platform"/>
            <consortium name="The Broad Institute Genome Sequencing Center for Infectious Disease"/>
            <person name="Wu L."/>
            <person name="Ma J."/>
        </authorList>
    </citation>
    <scope>NUCLEOTIDE SEQUENCE [LARGE SCALE GENOMIC DNA]</scope>
    <source>
        <strain evidence="3">JCM 16601</strain>
    </source>
</reference>
<dbReference type="EMBL" id="BAAAZC010000019">
    <property type="protein sequence ID" value="GAA3974571.1"/>
    <property type="molecule type" value="Genomic_DNA"/>
</dbReference>